<protein>
    <recommendedName>
        <fullName evidence="1">YcgL domain-containing protein NBRC116591_03670</fullName>
    </recommendedName>
</protein>
<dbReference type="Pfam" id="PF05166">
    <property type="entry name" value="YcgL"/>
    <property type="match status" value="1"/>
</dbReference>
<dbReference type="PROSITE" id="PS51648">
    <property type="entry name" value="YCGL"/>
    <property type="match status" value="1"/>
</dbReference>
<comment type="caution">
    <text evidence="3">The sequence shown here is derived from an EMBL/GenBank/DDBJ whole genome shotgun (WGS) entry which is preliminary data.</text>
</comment>
<dbReference type="RefSeq" id="WP_233086415.1">
    <property type="nucleotide sequence ID" value="NZ_BAABWN010000001.1"/>
</dbReference>
<evidence type="ECO:0000313" key="4">
    <source>
        <dbReference type="Proteomes" id="UP001465153"/>
    </source>
</evidence>
<dbReference type="PANTHER" id="PTHR38109:SF1">
    <property type="entry name" value="PROTEIN YCGL"/>
    <property type="match status" value="1"/>
</dbReference>
<accession>A0ABQ0A4J2</accession>
<evidence type="ECO:0000313" key="3">
    <source>
        <dbReference type="EMBL" id="GAA6166557.1"/>
    </source>
</evidence>
<dbReference type="SUPFAM" id="SSF160191">
    <property type="entry name" value="YcgL-like"/>
    <property type="match status" value="1"/>
</dbReference>
<proteinExistence type="inferred from homology"/>
<dbReference type="Gene3D" id="3.10.510.20">
    <property type="entry name" value="YcgL domain"/>
    <property type="match status" value="1"/>
</dbReference>
<reference evidence="3 4" key="1">
    <citation type="submission" date="2024-04" db="EMBL/GenBank/DDBJ databases">
        <title>Draft genome sequence of Sessilibacter corallicola NBRC 116591.</title>
        <authorList>
            <person name="Miyakawa T."/>
            <person name="Kusuya Y."/>
            <person name="Miura T."/>
        </authorList>
    </citation>
    <scope>NUCLEOTIDE SEQUENCE [LARGE SCALE GENOMIC DNA]</scope>
    <source>
        <strain evidence="3 4">KU-00831-HH</strain>
    </source>
</reference>
<dbReference type="Proteomes" id="UP001465153">
    <property type="component" value="Unassembled WGS sequence"/>
</dbReference>
<dbReference type="InterPro" id="IPR027354">
    <property type="entry name" value="YcgL_dom"/>
</dbReference>
<dbReference type="InterPro" id="IPR038068">
    <property type="entry name" value="YcgL-like_sf"/>
</dbReference>
<sequence length="96" mass="11051">MKTICDIYKSSKISDMYLYVVKQDGLTRVPEPLMEKFGKAVHAMTLVLTPERELANADIDKVLASMTENGYYLQMPQEKEEYMQEVNKANSKLNKL</sequence>
<dbReference type="PANTHER" id="PTHR38109">
    <property type="entry name" value="PROTEIN YCGL"/>
    <property type="match status" value="1"/>
</dbReference>
<dbReference type="HAMAP" id="MF_01866">
    <property type="entry name" value="UPF0745"/>
    <property type="match status" value="1"/>
</dbReference>
<evidence type="ECO:0000256" key="1">
    <source>
        <dbReference type="HAMAP-Rule" id="MF_01866"/>
    </source>
</evidence>
<keyword evidence="4" id="KW-1185">Reference proteome</keyword>
<dbReference type="EMBL" id="BAABWN010000001">
    <property type="protein sequence ID" value="GAA6166557.1"/>
    <property type="molecule type" value="Genomic_DNA"/>
</dbReference>
<feature type="domain" description="YcgL" evidence="2">
    <location>
        <begin position="3"/>
        <end position="87"/>
    </location>
</feature>
<name>A0ABQ0A4J2_9GAMM</name>
<gene>
    <name evidence="3" type="ORF">NBRC116591_03670</name>
</gene>
<organism evidence="3 4">
    <name type="scientific">Sessilibacter corallicola</name>
    <dbReference type="NCBI Taxonomy" id="2904075"/>
    <lineage>
        <taxon>Bacteria</taxon>
        <taxon>Pseudomonadati</taxon>
        <taxon>Pseudomonadota</taxon>
        <taxon>Gammaproteobacteria</taxon>
        <taxon>Cellvibrionales</taxon>
        <taxon>Cellvibrionaceae</taxon>
        <taxon>Sessilibacter</taxon>
    </lineage>
</organism>
<evidence type="ECO:0000259" key="2">
    <source>
        <dbReference type="PROSITE" id="PS51648"/>
    </source>
</evidence>